<evidence type="ECO:0000256" key="7">
    <source>
        <dbReference type="SAM" id="MobiDB-lite"/>
    </source>
</evidence>
<evidence type="ECO:0000313" key="9">
    <source>
        <dbReference type="EMBL" id="MDC7785270.1"/>
    </source>
</evidence>
<dbReference type="GO" id="GO:0016787">
    <property type="term" value="F:hydrolase activity"/>
    <property type="evidence" value="ECO:0007669"/>
    <property type="project" value="UniProtKB-KW"/>
</dbReference>
<evidence type="ECO:0000256" key="4">
    <source>
        <dbReference type="ARBA" id="ARBA00022801"/>
    </source>
</evidence>
<dbReference type="PANTHER" id="PTHR12318">
    <property type="entry name" value="TESTOSTERONE-REGULATED PROTEIN RP2"/>
    <property type="match status" value="1"/>
</dbReference>
<comment type="cofactor">
    <cofactor evidence="2">
        <name>Mg(2+)</name>
        <dbReference type="ChEBI" id="CHEBI:18420"/>
    </cofactor>
</comment>
<dbReference type="CDD" id="cd18870">
    <property type="entry name" value="NUDIX_AcylCoAdiphos_Nudt19"/>
    <property type="match status" value="1"/>
</dbReference>
<keyword evidence="5" id="KW-0460">Magnesium</keyword>
<keyword evidence="3" id="KW-0479">Metal-binding</keyword>
<dbReference type="InterPro" id="IPR015797">
    <property type="entry name" value="NUDIX_hydrolase-like_dom_sf"/>
</dbReference>
<reference evidence="9" key="1">
    <citation type="journal article" date="2023" name="Microbiol Resour">
        <title>Genome Sequences of Rhodoplanes serenus and Two Thermotolerant Strains, Rhodoplanes tepidamans and 'Rhodoplanes cryptolactis,' Further Refine the Genus.</title>
        <authorList>
            <person name="Rayyan A.A."/>
            <person name="Kyndt J.A."/>
        </authorList>
    </citation>
    <scope>NUCLEOTIDE SEQUENCE</scope>
    <source>
        <strain evidence="9">DSM 9987</strain>
    </source>
</reference>
<comment type="caution">
    <text evidence="9">The sequence shown here is derived from an EMBL/GenBank/DDBJ whole genome shotgun (WGS) entry which is preliminary data.</text>
</comment>
<evidence type="ECO:0000256" key="2">
    <source>
        <dbReference type="ARBA" id="ARBA00001946"/>
    </source>
</evidence>
<gene>
    <name evidence="9" type="ORF">PQJ73_06210</name>
</gene>
<dbReference type="RefSeq" id="WP_272776113.1">
    <property type="nucleotide sequence ID" value="NZ_JAQQLI010000006.1"/>
</dbReference>
<evidence type="ECO:0000256" key="5">
    <source>
        <dbReference type="ARBA" id="ARBA00022842"/>
    </source>
</evidence>
<dbReference type="Gene3D" id="3.90.79.10">
    <property type="entry name" value="Nucleoside Triphosphate Pyrophosphohydrolase"/>
    <property type="match status" value="1"/>
</dbReference>
<evidence type="ECO:0000256" key="3">
    <source>
        <dbReference type="ARBA" id="ARBA00022723"/>
    </source>
</evidence>
<evidence type="ECO:0000256" key="6">
    <source>
        <dbReference type="ARBA" id="ARBA00023211"/>
    </source>
</evidence>
<accession>A0ABT5J899</accession>
<feature type="region of interest" description="Disordered" evidence="7">
    <location>
        <begin position="1"/>
        <end position="33"/>
    </location>
</feature>
<dbReference type="InterPro" id="IPR039121">
    <property type="entry name" value="NUDT19"/>
</dbReference>
<evidence type="ECO:0000256" key="1">
    <source>
        <dbReference type="ARBA" id="ARBA00001936"/>
    </source>
</evidence>
<feature type="compositionally biased region" description="Basic and acidic residues" evidence="7">
    <location>
        <begin position="1"/>
        <end position="10"/>
    </location>
</feature>
<sequence length="283" mass="30665">MTDEPTRADGETGFGPATLRAESPPEQGLASAAPATLAERLTRWLNRAERDMTSPNLKPRDAATLIVIDRSGASPKALMGRRHAGLKFMPGKFVFPGGRVEPADRGVPAASELDPRMAERLMLATQRPSLVKARAFAIAAVRETFEETGLLLGRAEGAWPVAVRGDAALWAQFAAARVLPDLSGLQFIARAVTPPRRPRRFDTRFFAVDAAAVAGRVDGVVGPDAELVELVWMPLEDAETLDLAPITKAVLAELGHRIASGFTPDLPVPFYRWLRGRFSRVEL</sequence>
<evidence type="ECO:0000259" key="8">
    <source>
        <dbReference type="PROSITE" id="PS51462"/>
    </source>
</evidence>
<keyword evidence="6" id="KW-0464">Manganese</keyword>
<feature type="domain" description="Nudix hydrolase" evidence="8">
    <location>
        <begin position="58"/>
        <end position="257"/>
    </location>
</feature>
<organism evidence="9 10">
    <name type="scientific">Rhodoplanes tepidamans</name>
    <name type="common">Rhodoplanes cryptolactis</name>
    <dbReference type="NCBI Taxonomy" id="200616"/>
    <lineage>
        <taxon>Bacteria</taxon>
        <taxon>Pseudomonadati</taxon>
        <taxon>Pseudomonadota</taxon>
        <taxon>Alphaproteobacteria</taxon>
        <taxon>Hyphomicrobiales</taxon>
        <taxon>Nitrobacteraceae</taxon>
        <taxon>Rhodoplanes</taxon>
    </lineage>
</organism>
<comment type="cofactor">
    <cofactor evidence="1">
        <name>Mn(2+)</name>
        <dbReference type="ChEBI" id="CHEBI:29035"/>
    </cofactor>
</comment>
<protein>
    <submittedName>
        <fullName evidence="9">NUDIX hydrolase</fullName>
    </submittedName>
</protein>
<keyword evidence="4 9" id="KW-0378">Hydrolase</keyword>
<dbReference type="PROSITE" id="PS51462">
    <property type="entry name" value="NUDIX"/>
    <property type="match status" value="1"/>
</dbReference>
<dbReference type="PANTHER" id="PTHR12318:SF0">
    <property type="entry name" value="ACYL-COENZYME A DIPHOSPHATASE NUDT19"/>
    <property type="match status" value="1"/>
</dbReference>
<evidence type="ECO:0000313" key="10">
    <source>
        <dbReference type="Proteomes" id="UP001165652"/>
    </source>
</evidence>
<name>A0ABT5J899_RHOTP</name>
<reference evidence="9" key="2">
    <citation type="submission" date="2023-02" db="EMBL/GenBank/DDBJ databases">
        <authorList>
            <person name="Rayyan A."/>
            <person name="Meyer T."/>
            <person name="Kyndt J.A."/>
        </authorList>
    </citation>
    <scope>NUCLEOTIDE SEQUENCE</scope>
    <source>
        <strain evidence="9">DSM 9987</strain>
    </source>
</reference>
<dbReference type="Proteomes" id="UP001165652">
    <property type="component" value="Unassembled WGS sequence"/>
</dbReference>
<dbReference type="InterPro" id="IPR000086">
    <property type="entry name" value="NUDIX_hydrolase_dom"/>
</dbReference>
<proteinExistence type="predicted"/>
<dbReference type="EMBL" id="JAQQLI010000006">
    <property type="protein sequence ID" value="MDC7785270.1"/>
    <property type="molecule type" value="Genomic_DNA"/>
</dbReference>
<dbReference type="SUPFAM" id="SSF55811">
    <property type="entry name" value="Nudix"/>
    <property type="match status" value="1"/>
</dbReference>
<keyword evidence="10" id="KW-1185">Reference proteome</keyword>